<evidence type="ECO:0000256" key="1">
    <source>
        <dbReference type="SAM" id="MobiDB-lite"/>
    </source>
</evidence>
<sequence>MPSDDRQPSTQSARIQAARETYSGQGLTENQFREAWAITGVIHNEIHKSGSFREKLTDYSHAFARAERFDALKGESILRDIYQGRYSQSMNQTCEGLLEVEQTLPADSETRALQKADTIGERIKDGPTQPFYKAYDNTSLELAKDLGVTQSYAKSMMKDAFQTKHGKSLYEDGKVFEEAYHRPVKEAEIASRKAEKLQERSQSYSRN</sequence>
<proteinExistence type="predicted"/>
<dbReference type="EMBL" id="JBAKIA010000022">
    <property type="protein sequence ID" value="MEJ8476640.1"/>
    <property type="molecule type" value="Genomic_DNA"/>
</dbReference>
<evidence type="ECO:0000313" key="3">
    <source>
        <dbReference type="Proteomes" id="UP001385499"/>
    </source>
</evidence>
<dbReference type="RefSeq" id="WP_340277313.1">
    <property type="nucleotide sequence ID" value="NZ_JBAKIA010000022.1"/>
</dbReference>
<feature type="compositionally biased region" description="Basic and acidic residues" evidence="1">
    <location>
        <begin position="187"/>
        <end position="199"/>
    </location>
</feature>
<feature type="region of interest" description="Disordered" evidence="1">
    <location>
        <begin position="1"/>
        <end position="23"/>
    </location>
</feature>
<reference evidence="2 3" key="1">
    <citation type="submission" date="2024-02" db="EMBL/GenBank/DDBJ databases">
        <title>Roseibium algae sp. nov., isolated from marine alga (Grateloupia sp.), showing potential in myo-inositol conversion.</title>
        <authorList>
            <person name="Wang Y."/>
        </authorList>
    </citation>
    <scope>NUCLEOTIDE SEQUENCE [LARGE SCALE GENOMIC DNA]</scope>
    <source>
        <strain evidence="2 3">H3510</strain>
    </source>
</reference>
<keyword evidence="3" id="KW-1185">Reference proteome</keyword>
<evidence type="ECO:0000313" key="2">
    <source>
        <dbReference type="EMBL" id="MEJ8476640.1"/>
    </source>
</evidence>
<dbReference type="Proteomes" id="UP001385499">
    <property type="component" value="Unassembled WGS sequence"/>
</dbReference>
<accession>A0ABU8TSV4</accession>
<comment type="caution">
    <text evidence="2">The sequence shown here is derived from an EMBL/GenBank/DDBJ whole genome shotgun (WGS) entry which is preliminary data.</text>
</comment>
<protein>
    <submittedName>
        <fullName evidence="2">Uncharacterized protein</fullName>
    </submittedName>
</protein>
<gene>
    <name evidence="2" type="ORF">V6575_21345</name>
</gene>
<name>A0ABU8TSV4_9HYPH</name>
<organism evidence="2 3">
    <name type="scientific">Roseibium algae</name>
    <dbReference type="NCBI Taxonomy" id="3123038"/>
    <lineage>
        <taxon>Bacteria</taxon>
        <taxon>Pseudomonadati</taxon>
        <taxon>Pseudomonadota</taxon>
        <taxon>Alphaproteobacteria</taxon>
        <taxon>Hyphomicrobiales</taxon>
        <taxon>Stappiaceae</taxon>
        <taxon>Roseibium</taxon>
    </lineage>
</organism>
<feature type="region of interest" description="Disordered" evidence="1">
    <location>
        <begin position="187"/>
        <end position="207"/>
    </location>
</feature>